<dbReference type="AlphaFoldDB" id="A0A6G8Q126"/>
<dbReference type="Proteomes" id="UP000502706">
    <property type="component" value="Chromosome"/>
</dbReference>
<gene>
    <name evidence="1" type="ORF">GBA65_17470</name>
</gene>
<proteinExistence type="predicted"/>
<dbReference type="EMBL" id="CP045121">
    <property type="protein sequence ID" value="QIN80017.1"/>
    <property type="molecule type" value="Genomic_DNA"/>
</dbReference>
<name>A0A6G8Q126_9ACTN</name>
<sequence>MSEANATNLENEVKIQNKAVHCPNCGQLMLEPGSLINEYWDSEDTVYYCWCSNCRWKGEVREVSRMTATEPAED</sequence>
<evidence type="ECO:0000313" key="1">
    <source>
        <dbReference type="EMBL" id="QIN80017.1"/>
    </source>
</evidence>
<dbReference type="KEGG" id="rmar:GBA65_17470"/>
<keyword evidence="2" id="KW-1185">Reference proteome</keyword>
<dbReference type="RefSeq" id="WP_166397693.1">
    <property type="nucleotide sequence ID" value="NZ_CP045121.1"/>
</dbReference>
<organism evidence="1 2">
    <name type="scientific">Rubrobacter marinus</name>
    <dbReference type="NCBI Taxonomy" id="2653852"/>
    <lineage>
        <taxon>Bacteria</taxon>
        <taxon>Bacillati</taxon>
        <taxon>Actinomycetota</taxon>
        <taxon>Rubrobacteria</taxon>
        <taxon>Rubrobacterales</taxon>
        <taxon>Rubrobacteraceae</taxon>
        <taxon>Rubrobacter</taxon>
    </lineage>
</organism>
<protein>
    <submittedName>
        <fullName evidence="1">Uncharacterized protein</fullName>
    </submittedName>
</protein>
<accession>A0A6G8Q126</accession>
<reference evidence="1 2" key="1">
    <citation type="submission" date="2019-10" db="EMBL/GenBank/DDBJ databases">
        <title>Rubrobacter sp nov SCSIO 52915 isolated from a deep-sea sediment in the South China Sea.</title>
        <authorList>
            <person name="Chen R.W."/>
        </authorList>
    </citation>
    <scope>NUCLEOTIDE SEQUENCE [LARGE SCALE GENOMIC DNA]</scope>
    <source>
        <strain evidence="1 2">SCSIO 52915</strain>
    </source>
</reference>
<evidence type="ECO:0000313" key="2">
    <source>
        <dbReference type="Proteomes" id="UP000502706"/>
    </source>
</evidence>